<dbReference type="AlphaFoldDB" id="A0A0B7A035"/>
<proteinExistence type="predicted"/>
<protein>
    <submittedName>
        <fullName evidence="3">Uncharacterized protein</fullName>
    </submittedName>
</protein>
<feature type="signal peptide" evidence="1">
    <location>
        <begin position="1"/>
        <end position="21"/>
    </location>
</feature>
<dbReference type="EMBL" id="HACG01027363">
    <property type="protein sequence ID" value="CEK74228.1"/>
    <property type="molecule type" value="Transcribed_RNA"/>
</dbReference>
<gene>
    <name evidence="3" type="primary">ORF90194</name>
    <name evidence="2" type="synonym">ORF90190</name>
</gene>
<name>A0A0B7A035_9EUPU</name>
<organism evidence="3">
    <name type="scientific">Arion vulgaris</name>
    <dbReference type="NCBI Taxonomy" id="1028688"/>
    <lineage>
        <taxon>Eukaryota</taxon>
        <taxon>Metazoa</taxon>
        <taxon>Spiralia</taxon>
        <taxon>Lophotrochozoa</taxon>
        <taxon>Mollusca</taxon>
        <taxon>Gastropoda</taxon>
        <taxon>Heterobranchia</taxon>
        <taxon>Euthyneura</taxon>
        <taxon>Panpulmonata</taxon>
        <taxon>Eupulmonata</taxon>
        <taxon>Stylommatophora</taxon>
        <taxon>Helicina</taxon>
        <taxon>Arionoidea</taxon>
        <taxon>Arionidae</taxon>
        <taxon>Arion</taxon>
    </lineage>
</organism>
<evidence type="ECO:0000313" key="3">
    <source>
        <dbReference type="EMBL" id="CEK74228.1"/>
    </source>
</evidence>
<dbReference type="EMBL" id="HACG01027362">
    <property type="protein sequence ID" value="CEK74227.1"/>
    <property type="molecule type" value="Transcribed_RNA"/>
</dbReference>
<keyword evidence="1" id="KW-0732">Signal</keyword>
<accession>A0A0B7A035</accession>
<reference evidence="3" key="1">
    <citation type="submission" date="2014-12" db="EMBL/GenBank/DDBJ databases">
        <title>Insight into the proteome of Arion vulgaris.</title>
        <authorList>
            <person name="Aradska J."/>
            <person name="Bulat T."/>
            <person name="Smidak R."/>
            <person name="Sarate P."/>
            <person name="Gangsoo J."/>
            <person name="Sialana F."/>
            <person name="Bilban M."/>
            <person name="Lubec G."/>
        </authorList>
    </citation>
    <scope>NUCLEOTIDE SEQUENCE</scope>
    <source>
        <tissue evidence="3">Skin</tissue>
    </source>
</reference>
<sequence length="54" mass="6063">MSLIQLCFCDFLLVLYRTGTPEKFFAPLESTGNIHANEGSKILGIIPTPFQPHR</sequence>
<feature type="chain" id="PRO_5007391684" evidence="1">
    <location>
        <begin position="22"/>
        <end position="54"/>
    </location>
</feature>
<evidence type="ECO:0000256" key="1">
    <source>
        <dbReference type="SAM" id="SignalP"/>
    </source>
</evidence>
<evidence type="ECO:0000313" key="2">
    <source>
        <dbReference type="EMBL" id="CEK74227.1"/>
    </source>
</evidence>